<protein>
    <submittedName>
        <fullName evidence="1">Uncharacterized protein</fullName>
    </submittedName>
</protein>
<reference evidence="1" key="2">
    <citation type="journal article" date="2015" name="Data Brief">
        <title>Shoot transcriptome of the giant reed, Arundo donax.</title>
        <authorList>
            <person name="Barrero R.A."/>
            <person name="Guerrero F.D."/>
            <person name="Moolhuijzen P."/>
            <person name="Goolsby J.A."/>
            <person name="Tidwell J."/>
            <person name="Bellgard S.E."/>
            <person name="Bellgard M.I."/>
        </authorList>
    </citation>
    <scope>NUCLEOTIDE SEQUENCE</scope>
    <source>
        <tissue evidence="1">Shoot tissue taken approximately 20 cm above the soil surface</tissue>
    </source>
</reference>
<dbReference type="EMBL" id="GBRH01182511">
    <property type="protein sequence ID" value="JAE15385.1"/>
    <property type="molecule type" value="Transcribed_RNA"/>
</dbReference>
<dbReference type="AlphaFoldDB" id="A0A0A9FRC8"/>
<organism evidence="1">
    <name type="scientific">Arundo donax</name>
    <name type="common">Giant reed</name>
    <name type="synonym">Donax arundinaceus</name>
    <dbReference type="NCBI Taxonomy" id="35708"/>
    <lineage>
        <taxon>Eukaryota</taxon>
        <taxon>Viridiplantae</taxon>
        <taxon>Streptophyta</taxon>
        <taxon>Embryophyta</taxon>
        <taxon>Tracheophyta</taxon>
        <taxon>Spermatophyta</taxon>
        <taxon>Magnoliopsida</taxon>
        <taxon>Liliopsida</taxon>
        <taxon>Poales</taxon>
        <taxon>Poaceae</taxon>
        <taxon>PACMAD clade</taxon>
        <taxon>Arundinoideae</taxon>
        <taxon>Arundineae</taxon>
        <taxon>Arundo</taxon>
    </lineage>
</organism>
<sequence length="66" mass="7830">MSKSDPTSAIFMEDDEVILMICFSSSKTMQHGYGYVYWYRADTDTRICHFLKKTDTWIRFNSTCKK</sequence>
<proteinExistence type="predicted"/>
<evidence type="ECO:0000313" key="1">
    <source>
        <dbReference type="EMBL" id="JAE15385.1"/>
    </source>
</evidence>
<name>A0A0A9FRC8_ARUDO</name>
<accession>A0A0A9FRC8</accession>
<reference evidence="1" key="1">
    <citation type="submission" date="2014-09" db="EMBL/GenBank/DDBJ databases">
        <authorList>
            <person name="Magalhaes I.L.F."/>
            <person name="Oliveira U."/>
            <person name="Santos F.R."/>
            <person name="Vidigal T.H.D.A."/>
            <person name="Brescovit A.D."/>
            <person name="Santos A.J."/>
        </authorList>
    </citation>
    <scope>NUCLEOTIDE SEQUENCE</scope>
    <source>
        <tissue evidence="1">Shoot tissue taken approximately 20 cm above the soil surface</tissue>
    </source>
</reference>